<protein>
    <submittedName>
        <fullName evidence="3">Uncharacterized protein</fullName>
    </submittedName>
</protein>
<keyword evidence="1" id="KW-0175">Coiled coil</keyword>
<accession>A0ABQ5DBI0</accession>
<comment type="caution">
    <text evidence="3">The sequence shown here is derived from an EMBL/GenBank/DDBJ whole genome shotgun (WGS) entry which is preliminary data.</text>
</comment>
<keyword evidence="4" id="KW-1185">Reference proteome</keyword>
<evidence type="ECO:0000313" key="4">
    <source>
        <dbReference type="Proteomes" id="UP001151760"/>
    </source>
</evidence>
<feature type="region of interest" description="Disordered" evidence="2">
    <location>
        <begin position="295"/>
        <end position="316"/>
    </location>
</feature>
<reference evidence="3" key="1">
    <citation type="journal article" date="2022" name="Int. J. Mol. Sci.">
        <title>Draft Genome of Tanacetum Coccineum: Genomic Comparison of Closely Related Tanacetum-Family Plants.</title>
        <authorList>
            <person name="Yamashiro T."/>
            <person name="Shiraishi A."/>
            <person name="Nakayama K."/>
            <person name="Satake H."/>
        </authorList>
    </citation>
    <scope>NUCLEOTIDE SEQUENCE</scope>
</reference>
<sequence>MLVENAKFPEAIREQKLEPRADGTLCLNGRSWLPCYGDLRTIIMHESHNSNYFYSSGVPTKCQGRTSKAIRDGWYNQIPECMRTIPIQTGDSDARTFQTLEDYAACLCDRLWKRLGWEAHILGSELIQETTEKNTFSKQDVKRSLPDQKSFPNLKREPMNSKGLMGTRFMLKSLNKSKQLHALVKKKGEAKDRFYGKLILDLGNEVCSSVEQGTAAMEKLVEKLENVKEKVECKKLKKELEEARLSNTFLSMQNERVKRDLYWTRVRTHEFYQEMIRRGFMFEERPNEAINVSIKDEKSPLSESQGSLPDVIMPPKSAPMTQAAIRRMIKESIDAAFAAEQARQANVRNDASGS</sequence>
<evidence type="ECO:0000313" key="3">
    <source>
        <dbReference type="EMBL" id="GJT36250.1"/>
    </source>
</evidence>
<feature type="coiled-coil region" evidence="1">
    <location>
        <begin position="210"/>
        <end position="253"/>
    </location>
</feature>
<dbReference type="EMBL" id="BQNB010015121">
    <property type="protein sequence ID" value="GJT36250.1"/>
    <property type="molecule type" value="Genomic_DNA"/>
</dbReference>
<reference evidence="3" key="2">
    <citation type="submission" date="2022-01" db="EMBL/GenBank/DDBJ databases">
        <authorList>
            <person name="Yamashiro T."/>
            <person name="Shiraishi A."/>
            <person name="Satake H."/>
            <person name="Nakayama K."/>
        </authorList>
    </citation>
    <scope>NUCLEOTIDE SEQUENCE</scope>
</reference>
<name>A0ABQ5DBI0_9ASTR</name>
<evidence type="ECO:0000256" key="2">
    <source>
        <dbReference type="SAM" id="MobiDB-lite"/>
    </source>
</evidence>
<gene>
    <name evidence="3" type="ORF">Tco_0926669</name>
</gene>
<dbReference type="Proteomes" id="UP001151760">
    <property type="component" value="Unassembled WGS sequence"/>
</dbReference>
<proteinExistence type="predicted"/>
<evidence type="ECO:0000256" key="1">
    <source>
        <dbReference type="SAM" id="Coils"/>
    </source>
</evidence>
<organism evidence="3 4">
    <name type="scientific">Tanacetum coccineum</name>
    <dbReference type="NCBI Taxonomy" id="301880"/>
    <lineage>
        <taxon>Eukaryota</taxon>
        <taxon>Viridiplantae</taxon>
        <taxon>Streptophyta</taxon>
        <taxon>Embryophyta</taxon>
        <taxon>Tracheophyta</taxon>
        <taxon>Spermatophyta</taxon>
        <taxon>Magnoliopsida</taxon>
        <taxon>eudicotyledons</taxon>
        <taxon>Gunneridae</taxon>
        <taxon>Pentapetalae</taxon>
        <taxon>asterids</taxon>
        <taxon>campanulids</taxon>
        <taxon>Asterales</taxon>
        <taxon>Asteraceae</taxon>
        <taxon>Asteroideae</taxon>
        <taxon>Anthemideae</taxon>
        <taxon>Anthemidinae</taxon>
        <taxon>Tanacetum</taxon>
    </lineage>
</organism>